<feature type="domain" description="GAG-pre-integrase" evidence="4">
    <location>
        <begin position="703"/>
        <end position="760"/>
    </location>
</feature>
<evidence type="ECO:0000256" key="1">
    <source>
        <dbReference type="SAM" id="Coils"/>
    </source>
</evidence>
<protein>
    <submittedName>
        <fullName evidence="6">Uncharacterized protein</fullName>
    </submittedName>
</protein>
<reference evidence="6" key="1">
    <citation type="journal article" date="2019" name="Sci. Rep.">
        <title>Draft genome of Tanacetum cinerariifolium, the natural source of mosquito coil.</title>
        <authorList>
            <person name="Yamashiro T."/>
            <person name="Shiraishi A."/>
            <person name="Satake H."/>
            <person name="Nakayama K."/>
        </authorList>
    </citation>
    <scope>NUCLEOTIDE SEQUENCE</scope>
</reference>
<keyword evidence="3" id="KW-0812">Transmembrane</keyword>
<feature type="transmembrane region" description="Helical" evidence="3">
    <location>
        <begin position="62"/>
        <end position="80"/>
    </location>
</feature>
<feature type="region of interest" description="Disordered" evidence="2">
    <location>
        <begin position="440"/>
        <end position="472"/>
    </location>
</feature>
<dbReference type="EMBL" id="BKCJ010008282">
    <property type="protein sequence ID" value="GEU81453.1"/>
    <property type="molecule type" value="Genomic_DNA"/>
</dbReference>
<dbReference type="InterPro" id="IPR025724">
    <property type="entry name" value="GAG-pre-integrase_dom"/>
</dbReference>
<dbReference type="AlphaFoldDB" id="A0A6L2N5N0"/>
<dbReference type="Pfam" id="PF22936">
    <property type="entry name" value="Pol_BBD"/>
    <property type="match status" value="1"/>
</dbReference>
<evidence type="ECO:0000256" key="3">
    <source>
        <dbReference type="SAM" id="Phobius"/>
    </source>
</evidence>
<gene>
    <name evidence="6" type="ORF">Tci_053431</name>
</gene>
<organism evidence="6">
    <name type="scientific">Tanacetum cinerariifolium</name>
    <name type="common">Dalmatian daisy</name>
    <name type="synonym">Chrysanthemum cinerariifolium</name>
    <dbReference type="NCBI Taxonomy" id="118510"/>
    <lineage>
        <taxon>Eukaryota</taxon>
        <taxon>Viridiplantae</taxon>
        <taxon>Streptophyta</taxon>
        <taxon>Embryophyta</taxon>
        <taxon>Tracheophyta</taxon>
        <taxon>Spermatophyta</taxon>
        <taxon>Magnoliopsida</taxon>
        <taxon>eudicotyledons</taxon>
        <taxon>Gunneridae</taxon>
        <taxon>Pentapetalae</taxon>
        <taxon>asterids</taxon>
        <taxon>campanulids</taxon>
        <taxon>Asterales</taxon>
        <taxon>Asteraceae</taxon>
        <taxon>Asteroideae</taxon>
        <taxon>Anthemideae</taxon>
        <taxon>Anthemidinae</taxon>
        <taxon>Tanacetum</taxon>
    </lineage>
</organism>
<dbReference type="Pfam" id="PF13976">
    <property type="entry name" value="gag_pre-integrs"/>
    <property type="match status" value="1"/>
</dbReference>
<evidence type="ECO:0000256" key="2">
    <source>
        <dbReference type="SAM" id="MobiDB-lite"/>
    </source>
</evidence>
<sequence>MIRQDYDITSSLRRGALHPLLSCLTSESFLLGTVIAMGSCTIFIGSCSEALKRLIPIITEKLTWISSMVAIVLGLGIIQIKKLVNTSRLKKLEKSHDLLALVAHTGSSSKNTSSYYVTHPTFVVDYDDEYQQDDIQTNYEDPLTSAMLLLARAITQNFSNPTNNRLRTSSNTRNQADIQGDRDSLEFIFGKYFNCSMLLAKHDEAGVILTDEQNDFLFVDASRMEEIKEPSANICLMDRIQAINHSFDVRPSYDSAFVSELQSSSINENEEKMYLTYTKIINSTIGDDQIDSNIIFDTPNGNVNNGSVEKDTQVPDLCALEQLARNAYQEARKQQIFAQKVQKQNKTLTSQLELYKERVRVLENINKDNNYLNEFLEANQRAKYFDQQAQSQFIRDRDIIRDVEKQRDKLELTSRAKQTWVNSNKNVIAPGMYKVVTPQETQDAKSGLSSTGMNVASSVRRSMNRDSHDKNSVLANSKNSAKKVAVYVKKNKQTDNTFANVISNNENVINVDVANASKIKNLLCVSCMQNVLILCHDKCLAHHRLNASRTLTTKSRTPKSSDTTYVVLKTRFSGKSAQSKTLDTTFVVSKSKIDVVQIVLWIVDSGCSKHMTGDRSLLRNFIEKFIGIVRFGNNNFTAIIGYGDYIQGYITICHVYYVEGLGHNLFSAGQFCDGVLEVAFRSKTCYVLNLEEDDLLTEGRESNLYTISIFDMAASSPVCLMSKATSTKSWLWHRRLSHLNFGIINDLTRLDLVNGLPKFKYEKYHFVLPVKEAKARKPPIHPNWFQEITPDWNDFIWINADQ</sequence>
<dbReference type="PANTHER" id="PTHR33876">
    <property type="entry name" value="UNNAMED PRODUCT"/>
    <property type="match status" value="1"/>
</dbReference>
<comment type="caution">
    <text evidence="6">The sequence shown here is derived from an EMBL/GenBank/DDBJ whole genome shotgun (WGS) entry which is preliminary data.</text>
</comment>
<dbReference type="PANTHER" id="PTHR33876:SF4">
    <property type="entry name" value="CHLOROPLAST PROTEIN FOR GROWTH AND FERTILITY 2"/>
    <property type="match status" value="1"/>
</dbReference>
<proteinExistence type="predicted"/>
<evidence type="ECO:0000259" key="4">
    <source>
        <dbReference type="Pfam" id="PF13976"/>
    </source>
</evidence>
<evidence type="ECO:0000259" key="5">
    <source>
        <dbReference type="Pfam" id="PF22936"/>
    </source>
</evidence>
<accession>A0A6L2N5N0</accession>
<feature type="coiled-coil region" evidence="1">
    <location>
        <begin position="338"/>
        <end position="365"/>
    </location>
</feature>
<feature type="domain" description="Retrovirus-related Pol polyprotein from transposon TNT 1-94-like beta-barrel" evidence="5">
    <location>
        <begin position="601"/>
        <end position="671"/>
    </location>
</feature>
<feature type="compositionally biased region" description="Polar residues" evidence="2">
    <location>
        <begin position="447"/>
        <end position="461"/>
    </location>
</feature>
<dbReference type="InterPro" id="IPR052776">
    <property type="entry name" value="Chloro_ReproSupport/MetalTrans"/>
</dbReference>
<keyword evidence="3" id="KW-0472">Membrane</keyword>
<dbReference type="InterPro" id="IPR054722">
    <property type="entry name" value="PolX-like_BBD"/>
</dbReference>
<evidence type="ECO:0000313" key="6">
    <source>
        <dbReference type="EMBL" id="GEU81453.1"/>
    </source>
</evidence>
<keyword evidence="3" id="KW-1133">Transmembrane helix</keyword>
<name>A0A6L2N5N0_TANCI</name>
<feature type="transmembrane region" description="Helical" evidence="3">
    <location>
        <begin position="29"/>
        <end position="50"/>
    </location>
</feature>
<keyword evidence="1" id="KW-0175">Coiled coil</keyword>